<evidence type="ECO:0000256" key="7">
    <source>
        <dbReference type="ARBA" id="ARBA00022989"/>
    </source>
</evidence>
<keyword evidence="7" id="KW-1133">Transmembrane helix</keyword>
<evidence type="ECO:0000256" key="12">
    <source>
        <dbReference type="RuleBase" id="RU003661"/>
    </source>
</evidence>
<evidence type="ECO:0000256" key="3">
    <source>
        <dbReference type="ARBA" id="ARBA00022448"/>
    </source>
</evidence>
<evidence type="ECO:0000256" key="6">
    <source>
        <dbReference type="ARBA" id="ARBA00022781"/>
    </source>
</evidence>
<protein>
    <recommendedName>
        <fullName evidence="12">ATP synthase complex subunit 8</fullName>
    </recommendedName>
</protein>
<keyword evidence="5 12" id="KW-0812">Transmembrane</keyword>
<feature type="signal peptide" evidence="13">
    <location>
        <begin position="1"/>
        <end position="21"/>
    </location>
</feature>
<keyword evidence="8 12" id="KW-0406">Ion transport</keyword>
<keyword evidence="3 12" id="KW-0813">Transport</keyword>
<keyword evidence="10" id="KW-0472">Membrane</keyword>
<evidence type="ECO:0000256" key="2">
    <source>
        <dbReference type="ARBA" id="ARBA00008892"/>
    </source>
</evidence>
<reference evidence="14" key="1">
    <citation type="journal article" date="2014" name="BMC Genomics">
        <title>Gene rearrangements in gekkonid mitochondrial genomes with shuffling, loss, and reassignment of tRNA genes.</title>
        <authorList>
            <person name="Kumazawa Y."/>
            <person name="Miura S."/>
            <person name="Yamada C."/>
            <person name="Hashiguchi Y."/>
        </authorList>
    </citation>
    <scope>NUCLEOTIDE SEQUENCE</scope>
    <source>
        <strain evidence="14">Ttris1</strain>
        <tissue evidence="14">Muscle tissue</tissue>
    </source>
</reference>
<comment type="subcellular location">
    <subcellularLocation>
        <location evidence="1 12">Mitochondrion membrane</location>
        <topology evidence="1 12">Single-pass membrane protein</topology>
    </subcellularLocation>
</comment>
<evidence type="ECO:0000256" key="9">
    <source>
        <dbReference type="ARBA" id="ARBA00023128"/>
    </source>
</evidence>
<evidence type="ECO:0000256" key="11">
    <source>
        <dbReference type="ARBA" id="ARBA00023310"/>
    </source>
</evidence>
<organism evidence="14">
    <name type="scientific">Tropiocolotes tripolitanus</name>
    <dbReference type="NCBI Taxonomy" id="930273"/>
    <lineage>
        <taxon>Eukaryota</taxon>
        <taxon>Metazoa</taxon>
        <taxon>Chordata</taxon>
        <taxon>Craniata</taxon>
        <taxon>Vertebrata</taxon>
        <taxon>Euteleostomi</taxon>
        <taxon>Lepidosauria</taxon>
        <taxon>Squamata</taxon>
        <taxon>Bifurcata</taxon>
        <taxon>Gekkota</taxon>
        <taxon>Gekkonidae</taxon>
        <taxon>Gekkoninae</taxon>
        <taxon>Tropiocolotes</taxon>
    </lineage>
</organism>
<dbReference type="InterPro" id="IPR001421">
    <property type="entry name" value="ATP8_metazoa"/>
</dbReference>
<geneLocation type="mitochondrion" evidence="14"/>
<name>A0A0A1H9T9_9SAUR</name>
<evidence type="ECO:0000256" key="13">
    <source>
        <dbReference type="SAM" id="SignalP"/>
    </source>
</evidence>
<evidence type="ECO:0000256" key="1">
    <source>
        <dbReference type="ARBA" id="ARBA00004304"/>
    </source>
</evidence>
<evidence type="ECO:0000256" key="8">
    <source>
        <dbReference type="ARBA" id="ARBA00023065"/>
    </source>
</evidence>
<dbReference type="GO" id="GO:0015078">
    <property type="term" value="F:proton transmembrane transporter activity"/>
    <property type="evidence" value="ECO:0007669"/>
    <property type="project" value="InterPro"/>
</dbReference>
<keyword evidence="13" id="KW-0732">Signal</keyword>
<keyword evidence="9 12" id="KW-0496">Mitochondrion</keyword>
<proteinExistence type="inferred from homology"/>
<evidence type="ECO:0000256" key="4">
    <source>
        <dbReference type="ARBA" id="ARBA00022547"/>
    </source>
</evidence>
<gene>
    <name evidence="14" type="primary">AT8</name>
</gene>
<evidence type="ECO:0000256" key="10">
    <source>
        <dbReference type="ARBA" id="ARBA00023136"/>
    </source>
</evidence>
<accession>A0A0A1H9T9</accession>
<dbReference type="EMBL" id="AB661661">
    <property type="protein sequence ID" value="BAP90260.1"/>
    <property type="molecule type" value="Genomic_DNA"/>
</dbReference>
<sequence>MPQLNPTPWFTTLMLTWFTLAVILTLLNTAHPLKPPNQQQKTLTPAYWSWSWQ</sequence>
<dbReference type="AlphaFoldDB" id="A0A0A1H9T9"/>
<keyword evidence="11" id="KW-0066">ATP synthesis</keyword>
<feature type="chain" id="PRO_5001985135" description="ATP synthase complex subunit 8" evidence="13">
    <location>
        <begin position="22"/>
        <end position="53"/>
    </location>
</feature>
<dbReference type="GO" id="GO:0045259">
    <property type="term" value="C:proton-transporting ATP synthase complex"/>
    <property type="evidence" value="ECO:0007669"/>
    <property type="project" value="UniProtKB-KW"/>
</dbReference>
<dbReference type="Pfam" id="PF00895">
    <property type="entry name" value="ATP-synt_8"/>
    <property type="match status" value="1"/>
</dbReference>
<dbReference type="GO" id="GO:0015986">
    <property type="term" value="P:proton motive force-driven ATP synthesis"/>
    <property type="evidence" value="ECO:0007669"/>
    <property type="project" value="InterPro"/>
</dbReference>
<evidence type="ECO:0000256" key="5">
    <source>
        <dbReference type="ARBA" id="ARBA00022692"/>
    </source>
</evidence>
<comment type="similarity">
    <text evidence="2 12">Belongs to the ATPase protein 8 family.</text>
</comment>
<keyword evidence="6 12" id="KW-0375">Hydrogen ion transport</keyword>
<dbReference type="GO" id="GO:0031966">
    <property type="term" value="C:mitochondrial membrane"/>
    <property type="evidence" value="ECO:0007669"/>
    <property type="project" value="UniProtKB-SubCell"/>
</dbReference>
<evidence type="ECO:0000313" key="14">
    <source>
        <dbReference type="EMBL" id="BAP90260.1"/>
    </source>
</evidence>
<keyword evidence="4 12" id="KW-0138">CF(0)</keyword>